<evidence type="ECO:0000313" key="7">
    <source>
        <dbReference type="EMBL" id="SIS19483.1"/>
    </source>
</evidence>
<keyword evidence="3 6" id="KW-0812">Transmembrane</keyword>
<evidence type="ECO:0000256" key="1">
    <source>
        <dbReference type="ARBA" id="ARBA00004651"/>
    </source>
</evidence>
<reference evidence="8" key="1">
    <citation type="submission" date="2017-01" db="EMBL/GenBank/DDBJ databases">
        <authorList>
            <person name="Varghese N."/>
            <person name="Submissions S."/>
        </authorList>
    </citation>
    <scope>NUCLEOTIDE SEQUENCE [LARGE SCALE GENOMIC DNA]</scope>
    <source>
        <strain evidence="8">ATCC 12950</strain>
    </source>
</reference>
<feature type="transmembrane region" description="Helical" evidence="6">
    <location>
        <begin position="110"/>
        <end position="132"/>
    </location>
</feature>
<feature type="transmembrane region" description="Helical" evidence="6">
    <location>
        <begin position="72"/>
        <end position="89"/>
    </location>
</feature>
<organism evidence="7 8">
    <name type="scientific">Microbispora rosea</name>
    <dbReference type="NCBI Taxonomy" id="58117"/>
    <lineage>
        <taxon>Bacteria</taxon>
        <taxon>Bacillati</taxon>
        <taxon>Actinomycetota</taxon>
        <taxon>Actinomycetes</taxon>
        <taxon>Streptosporangiales</taxon>
        <taxon>Streptosporangiaceae</taxon>
        <taxon>Microbispora</taxon>
    </lineage>
</organism>
<dbReference type="Pfam" id="PF01810">
    <property type="entry name" value="LysE"/>
    <property type="match status" value="1"/>
</dbReference>
<sequence>MIDSSTLLVYAAASAAVVAVPGPNHLYIAARGVAQGRRAGVASALGVETGTLLHIAAAAAGLSYLLARSAELFTAVKWAGVVYLAYLGVRALTRRGAAGDEPRPQPLRRVFLEGVVVNVLNPKTVLFFLAFLPQFVDPSGDVPGQVLLLGLVIAVIGLASDLAYALTAGSLGRRLRASTLRYVSGVAYLVLALVAALSGAGRTARG</sequence>
<evidence type="ECO:0000256" key="6">
    <source>
        <dbReference type="SAM" id="Phobius"/>
    </source>
</evidence>
<keyword evidence="4 6" id="KW-1133">Transmembrane helix</keyword>
<dbReference type="AlphaFoldDB" id="A0A1N7H3U6"/>
<dbReference type="STRING" id="58117.SAMN05421833_13653"/>
<keyword evidence="8" id="KW-1185">Reference proteome</keyword>
<keyword evidence="5 6" id="KW-0472">Membrane</keyword>
<feature type="transmembrane region" description="Helical" evidence="6">
    <location>
        <begin position="144"/>
        <end position="167"/>
    </location>
</feature>
<evidence type="ECO:0000256" key="2">
    <source>
        <dbReference type="ARBA" id="ARBA00022475"/>
    </source>
</evidence>
<keyword evidence="2" id="KW-1003">Cell membrane</keyword>
<dbReference type="Proteomes" id="UP000186096">
    <property type="component" value="Unassembled WGS sequence"/>
</dbReference>
<proteinExistence type="predicted"/>
<evidence type="ECO:0000256" key="5">
    <source>
        <dbReference type="ARBA" id="ARBA00023136"/>
    </source>
</evidence>
<feature type="transmembrane region" description="Helical" evidence="6">
    <location>
        <begin position="41"/>
        <end position="66"/>
    </location>
</feature>
<accession>A0A1N7H3U6</accession>
<dbReference type="PANTHER" id="PTHR30086:SF20">
    <property type="entry name" value="ARGININE EXPORTER PROTEIN ARGO-RELATED"/>
    <property type="match status" value="1"/>
</dbReference>
<dbReference type="InterPro" id="IPR001123">
    <property type="entry name" value="LeuE-type"/>
</dbReference>
<dbReference type="PIRSF" id="PIRSF006324">
    <property type="entry name" value="LeuE"/>
    <property type="match status" value="1"/>
</dbReference>
<dbReference type="GO" id="GO:0005886">
    <property type="term" value="C:plasma membrane"/>
    <property type="evidence" value="ECO:0007669"/>
    <property type="project" value="UniProtKB-SubCell"/>
</dbReference>
<evidence type="ECO:0000313" key="8">
    <source>
        <dbReference type="Proteomes" id="UP000186096"/>
    </source>
</evidence>
<feature type="transmembrane region" description="Helical" evidence="6">
    <location>
        <begin position="6"/>
        <end position="29"/>
    </location>
</feature>
<evidence type="ECO:0000256" key="4">
    <source>
        <dbReference type="ARBA" id="ARBA00022989"/>
    </source>
</evidence>
<dbReference type="RefSeq" id="WP_076441786.1">
    <property type="nucleotide sequence ID" value="NZ_FTNI01000036.1"/>
</dbReference>
<feature type="transmembrane region" description="Helical" evidence="6">
    <location>
        <begin position="179"/>
        <end position="200"/>
    </location>
</feature>
<dbReference type="EMBL" id="FTNI01000036">
    <property type="protein sequence ID" value="SIS19483.1"/>
    <property type="molecule type" value="Genomic_DNA"/>
</dbReference>
<dbReference type="PANTHER" id="PTHR30086">
    <property type="entry name" value="ARGININE EXPORTER PROTEIN ARGO"/>
    <property type="match status" value="1"/>
</dbReference>
<name>A0A1N7H3U6_9ACTN</name>
<dbReference type="GO" id="GO:0015171">
    <property type="term" value="F:amino acid transmembrane transporter activity"/>
    <property type="evidence" value="ECO:0007669"/>
    <property type="project" value="TreeGrafter"/>
</dbReference>
<evidence type="ECO:0000256" key="3">
    <source>
        <dbReference type="ARBA" id="ARBA00022692"/>
    </source>
</evidence>
<dbReference type="OrthoDB" id="3175972at2"/>
<gene>
    <name evidence="7" type="ORF">SAMN05421833_13653</name>
</gene>
<protein>
    <submittedName>
        <fullName evidence="7">Threonine/homoserine/homoserine lactone efflux protein</fullName>
    </submittedName>
</protein>
<comment type="subcellular location">
    <subcellularLocation>
        <location evidence="1">Cell membrane</location>
        <topology evidence="1">Multi-pass membrane protein</topology>
    </subcellularLocation>
</comment>